<evidence type="ECO:0000313" key="1">
    <source>
        <dbReference type="EMBL" id="CAB4161522.1"/>
    </source>
</evidence>
<sequence>MIFTCKTKAEAMAKAEELRSIHEGEDWEVSISAPMFPGDLWTVAVG</sequence>
<gene>
    <name evidence="1" type="ORF">UFOVP730_56</name>
</gene>
<organism evidence="1">
    <name type="scientific">uncultured Caudovirales phage</name>
    <dbReference type="NCBI Taxonomy" id="2100421"/>
    <lineage>
        <taxon>Viruses</taxon>
        <taxon>Duplodnaviria</taxon>
        <taxon>Heunggongvirae</taxon>
        <taxon>Uroviricota</taxon>
        <taxon>Caudoviricetes</taxon>
        <taxon>Peduoviridae</taxon>
        <taxon>Maltschvirus</taxon>
        <taxon>Maltschvirus maltsch</taxon>
    </lineage>
</organism>
<proteinExistence type="predicted"/>
<protein>
    <submittedName>
        <fullName evidence="1">Uncharacterized protein</fullName>
    </submittedName>
</protein>
<accession>A0A6J5NRV3</accession>
<reference evidence="1" key="1">
    <citation type="submission" date="2020-04" db="EMBL/GenBank/DDBJ databases">
        <authorList>
            <person name="Chiriac C."/>
            <person name="Salcher M."/>
            <person name="Ghai R."/>
            <person name="Kavagutti S V."/>
        </authorList>
    </citation>
    <scope>NUCLEOTIDE SEQUENCE</scope>
</reference>
<name>A0A6J5NRV3_9CAUD</name>
<dbReference type="EMBL" id="LR796716">
    <property type="protein sequence ID" value="CAB4161522.1"/>
    <property type="molecule type" value="Genomic_DNA"/>
</dbReference>